<proteinExistence type="predicted"/>
<name>A0ACC6JCD4_9FLAO</name>
<dbReference type="Proteomes" id="UP001184833">
    <property type="component" value="Unassembled WGS sequence"/>
</dbReference>
<evidence type="ECO:0000313" key="1">
    <source>
        <dbReference type="EMBL" id="MDR6460558.1"/>
    </source>
</evidence>
<evidence type="ECO:0000313" key="2">
    <source>
        <dbReference type="Proteomes" id="UP001184833"/>
    </source>
</evidence>
<sequence>MSKTKDFLIIAIEYFQKLNIVNQSVIPFILNNN</sequence>
<gene>
    <name evidence="1" type="ORF">J2786_003692</name>
</gene>
<keyword evidence="2" id="KW-1185">Reference proteome</keyword>
<dbReference type="EMBL" id="JAVDQX010000004">
    <property type="protein sequence ID" value="MDR6460558.1"/>
    <property type="molecule type" value="Genomic_DNA"/>
</dbReference>
<organism evidence="1 2">
    <name type="scientific">Chryseobacterium vietnamense</name>
    <dbReference type="NCBI Taxonomy" id="866785"/>
    <lineage>
        <taxon>Bacteria</taxon>
        <taxon>Pseudomonadati</taxon>
        <taxon>Bacteroidota</taxon>
        <taxon>Flavobacteriia</taxon>
        <taxon>Flavobacteriales</taxon>
        <taxon>Weeksellaceae</taxon>
        <taxon>Chryseobacterium group</taxon>
        <taxon>Chryseobacterium</taxon>
    </lineage>
</organism>
<reference evidence="1" key="1">
    <citation type="submission" date="2023-07" db="EMBL/GenBank/DDBJ databases">
        <title>Sorghum-associated microbial communities from plants grown in Nebraska, USA.</title>
        <authorList>
            <person name="Schachtman D."/>
        </authorList>
    </citation>
    <scope>NUCLEOTIDE SEQUENCE</scope>
    <source>
        <strain evidence="1">DS2329</strain>
    </source>
</reference>
<comment type="caution">
    <text evidence="1">The sequence shown here is derived from an EMBL/GenBank/DDBJ whole genome shotgun (WGS) entry which is preliminary data.</text>
</comment>
<protein>
    <submittedName>
        <fullName evidence="1">Uncharacterized protein YfkK (UPF0435 family)</fullName>
    </submittedName>
</protein>
<accession>A0ACC6JCD4</accession>